<comment type="caution">
    <text evidence="12">The sequence shown here is derived from an EMBL/GenBank/DDBJ whole genome shotgun (WGS) entry which is preliminary data.</text>
</comment>
<dbReference type="InterPro" id="IPR003439">
    <property type="entry name" value="ABC_transporter-like_ATP-bd"/>
</dbReference>
<dbReference type="GO" id="GO:0016887">
    <property type="term" value="F:ATP hydrolysis activity"/>
    <property type="evidence" value="ECO:0007669"/>
    <property type="project" value="InterPro"/>
</dbReference>
<dbReference type="SMART" id="SM00382">
    <property type="entry name" value="AAA"/>
    <property type="match status" value="1"/>
</dbReference>
<dbReference type="InterPro" id="IPR039421">
    <property type="entry name" value="Type_1_exporter"/>
</dbReference>
<dbReference type="RefSeq" id="WP_050004281.1">
    <property type="nucleotide sequence ID" value="NZ_JXXK01000001.1"/>
</dbReference>
<feature type="transmembrane region" description="Helical" evidence="9">
    <location>
        <begin position="137"/>
        <end position="154"/>
    </location>
</feature>
<dbReference type="GO" id="GO:0005524">
    <property type="term" value="F:ATP binding"/>
    <property type="evidence" value="ECO:0007669"/>
    <property type="project" value="UniProtKB-KW"/>
</dbReference>
<accession>A0A0W7TVW6</accession>
<dbReference type="PANTHER" id="PTHR43394">
    <property type="entry name" value="ATP-DEPENDENT PERMEASE MDL1, MITOCHONDRIAL"/>
    <property type="match status" value="1"/>
</dbReference>
<dbReference type="InterPro" id="IPR036640">
    <property type="entry name" value="ABC1_TM_sf"/>
</dbReference>
<keyword evidence="3" id="KW-1003">Cell membrane</keyword>
<accession>A0A0D8J3K6</accession>
<dbReference type="EMBL" id="LMUA01000001">
    <property type="protein sequence ID" value="KUE77968.1"/>
    <property type="molecule type" value="Genomic_DNA"/>
</dbReference>
<evidence type="ECO:0000256" key="3">
    <source>
        <dbReference type="ARBA" id="ARBA00022475"/>
    </source>
</evidence>
<dbReference type="InterPro" id="IPR027417">
    <property type="entry name" value="P-loop_NTPase"/>
</dbReference>
<feature type="transmembrane region" description="Helical" evidence="9">
    <location>
        <begin position="160"/>
        <end position="179"/>
    </location>
</feature>
<dbReference type="PROSITE" id="PS50929">
    <property type="entry name" value="ABC_TM1F"/>
    <property type="match status" value="1"/>
</dbReference>
<keyword evidence="5" id="KW-0547">Nucleotide-binding</keyword>
<evidence type="ECO:0000259" key="10">
    <source>
        <dbReference type="PROSITE" id="PS50893"/>
    </source>
</evidence>
<evidence type="ECO:0000313" key="15">
    <source>
        <dbReference type="Proteomes" id="UP000053433"/>
    </source>
</evidence>
<keyword evidence="4 9" id="KW-0812">Transmembrane</keyword>
<keyword evidence="6" id="KW-0067">ATP-binding</keyword>
<dbReference type="GO" id="GO:0015421">
    <property type="term" value="F:ABC-type oligopeptide transporter activity"/>
    <property type="evidence" value="ECO:0007669"/>
    <property type="project" value="TreeGrafter"/>
</dbReference>
<feature type="transmembrane region" description="Helical" evidence="9">
    <location>
        <begin position="55"/>
        <end position="72"/>
    </location>
</feature>
<dbReference type="InterPro" id="IPR003593">
    <property type="entry name" value="AAA+_ATPase"/>
</dbReference>
<dbReference type="Gene3D" id="3.40.50.300">
    <property type="entry name" value="P-loop containing nucleotide triphosphate hydrolases"/>
    <property type="match status" value="1"/>
</dbReference>
<evidence type="ECO:0000256" key="8">
    <source>
        <dbReference type="ARBA" id="ARBA00023136"/>
    </source>
</evidence>
<evidence type="ECO:0000256" key="7">
    <source>
        <dbReference type="ARBA" id="ARBA00022989"/>
    </source>
</evidence>
<dbReference type="SUPFAM" id="SSF90123">
    <property type="entry name" value="ABC transporter transmembrane region"/>
    <property type="match status" value="1"/>
</dbReference>
<proteinExistence type="predicted"/>
<dbReference type="SUPFAM" id="SSF52540">
    <property type="entry name" value="P-loop containing nucleoside triphosphate hydrolases"/>
    <property type="match status" value="1"/>
</dbReference>
<keyword evidence="2" id="KW-0813">Transport</keyword>
<dbReference type="PROSITE" id="PS50893">
    <property type="entry name" value="ABC_TRANSPORTER_2"/>
    <property type="match status" value="1"/>
</dbReference>
<keyword evidence="8 9" id="KW-0472">Membrane</keyword>
<evidence type="ECO:0000313" key="12">
    <source>
        <dbReference type="EMBL" id="KJF41487.1"/>
    </source>
</evidence>
<dbReference type="GeneID" id="78198882"/>
<dbReference type="GO" id="GO:0005886">
    <property type="term" value="C:plasma membrane"/>
    <property type="evidence" value="ECO:0007669"/>
    <property type="project" value="UniProtKB-SubCell"/>
</dbReference>
<evidence type="ECO:0000256" key="6">
    <source>
        <dbReference type="ARBA" id="ARBA00022840"/>
    </source>
</evidence>
<sequence length="579" mass="64141">MSDVKALFGLIDKRNKRRLIGAVICCVLSVLCGILPYLGVWGIVTCFLDERTENLFQYVCLIAAAIILKHLLFGTGTKISHKVAYQTLGETRKKLFRKIARLPMGYVKTTASGQVKTIIMDNMEQLETFYAHNIPEIISGLAVPLCMEILLVILDIRVAGIMLIPVVLFILVGILMIIVQMKKMDEFNQAFADVSVKTVEYVNGMKELKIFAADESTYGRLSESIRTYSTVVTEWFQSCLKYVAFNHTDLNSNLVFLFPLAGLMYLSGSVTAASYIMYLFMGLAMLIPLETVSNNFDYIGMNASVAKKIDEILKLDEMADTTSKAELADHTIAFEHVTFSYGEEQPVLKDVSFTVPDGKVTALAGVSGSGKSTAASLICRFWDITEGQICMGGVPLNQIPLSDLMSQISFVTQNTFLFKKSIRDNIMMGNPEATEEEMMQAAKDAVCHDFIMRLPKGYDTVIDKETKLSGGEKQRITLARAILKNAPVVILDEATAYIDADNEDLLQKALAKLSEGKTVLVIAHRLSSIKEADSIVVLEQGKVIDCGTHDELINRCSPYQDMWAAFEQSDQWKMGGVNA</sequence>
<protein>
    <recommendedName>
        <fullName evidence="16">ABC transporter ATP-binding protein</fullName>
    </recommendedName>
</protein>
<dbReference type="PANTHER" id="PTHR43394:SF1">
    <property type="entry name" value="ATP-BINDING CASSETTE SUB-FAMILY B MEMBER 10, MITOCHONDRIAL"/>
    <property type="match status" value="1"/>
</dbReference>
<evidence type="ECO:0000256" key="9">
    <source>
        <dbReference type="SAM" id="Phobius"/>
    </source>
</evidence>
<feature type="domain" description="ABC transmembrane type-1" evidence="11">
    <location>
        <begin position="20"/>
        <end position="301"/>
    </location>
</feature>
<comment type="subcellular location">
    <subcellularLocation>
        <location evidence="1">Cell membrane</location>
        <topology evidence="1">Multi-pass membrane protein</topology>
    </subcellularLocation>
</comment>
<dbReference type="PROSITE" id="PS00211">
    <property type="entry name" value="ABC_TRANSPORTER_1"/>
    <property type="match status" value="1"/>
</dbReference>
<dbReference type="FunFam" id="3.40.50.300:FF:000221">
    <property type="entry name" value="Multidrug ABC transporter ATP-binding protein"/>
    <property type="match status" value="1"/>
</dbReference>
<feature type="domain" description="ABC transporter" evidence="10">
    <location>
        <begin position="332"/>
        <end position="565"/>
    </location>
</feature>
<feature type="transmembrane region" description="Helical" evidence="9">
    <location>
        <begin position="20"/>
        <end position="43"/>
    </location>
</feature>
<reference evidence="13 15" key="2">
    <citation type="submission" date="2015-10" db="EMBL/GenBank/DDBJ databases">
        <title>A novel member of the family Ruminococcaceae isolated from human faeces.</title>
        <authorList>
            <person name="Shkoporov A.N."/>
            <person name="Chaplin A.V."/>
            <person name="Motuzova O.V."/>
            <person name="Kafarskaia L.I."/>
            <person name="Efimov B.A."/>
        </authorList>
    </citation>
    <scope>NUCLEOTIDE SEQUENCE [LARGE SCALE GENOMIC DNA]</scope>
    <source>
        <strain evidence="13 15">668</strain>
    </source>
</reference>
<evidence type="ECO:0000313" key="13">
    <source>
        <dbReference type="EMBL" id="KUE77968.1"/>
    </source>
</evidence>
<evidence type="ECO:0000256" key="1">
    <source>
        <dbReference type="ARBA" id="ARBA00004651"/>
    </source>
</evidence>
<evidence type="ECO:0000256" key="5">
    <source>
        <dbReference type="ARBA" id="ARBA00022741"/>
    </source>
</evidence>
<dbReference type="PATRIC" id="fig|1550024.3.peg.306"/>
<reference evidence="12" key="1">
    <citation type="submission" date="2015-02" db="EMBL/GenBank/DDBJ databases">
        <title>A novel member of the family Ruminococcaceae isolated from human feces.</title>
        <authorList>
            <person name="Shkoporov A.N."/>
            <person name="Chaplin A.V."/>
            <person name="Motuzova O.V."/>
            <person name="Kafarskaia L.I."/>
            <person name="Khokhlova E.V."/>
            <person name="Efimov B.A."/>
        </authorList>
    </citation>
    <scope>NUCLEOTIDE SEQUENCE [LARGE SCALE GENOMIC DNA]</scope>
    <source>
        <strain evidence="12">585-1</strain>
    </source>
</reference>
<evidence type="ECO:0000313" key="14">
    <source>
        <dbReference type="Proteomes" id="UP000032483"/>
    </source>
</evidence>
<organism evidence="12 14">
    <name type="scientific">Ruthenibacterium lactatiformans</name>
    <dbReference type="NCBI Taxonomy" id="1550024"/>
    <lineage>
        <taxon>Bacteria</taxon>
        <taxon>Bacillati</taxon>
        <taxon>Bacillota</taxon>
        <taxon>Clostridia</taxon>
        <taxon>Eubacteriales</taxon>
        <taxon>Oscillospiraceae</taxon>
        <taxon>Ruthenibacterium</taxon>
    </lineage>
</organism>
<dbReference type="AlphaFoldDB" id="A0A0D8J3K6"/>
<keyword evidence="7 9" id="KW-1133">Transmembrane helix</keyword>
<evidence type="ECO:0000256" key="2">
    <source>
        <dbReference type="ARBA" id="ARBA00022448"/>
    </source>
</evidence>
<dbReference type="Pfam" id="PF00664">
    <property type="entry name" value="ABC_membrane"/>
    <property type="match status" value="1"/>
</dbReference>
<dbReference type="Proteomes" id="UP000032483">
    <property type="component" value="Unassembled WGS sequence"/>
</dbReference>
<evidence type="ECO:0000259" key="11">
    <source>
        <dbReference type="PROSITE" id="PS50929"/>
    </source>
</evidence>
<dbReference type="InterPro" id="IPR017871">
    <property type="entry name" value="ABC_transporter-like_CS"/>
</dbReference>
<name>A0A0D8J3K6_9FIRM</name>
<dbReference type="Pfam" id="PF00005">
    <property type="entry name" value="ABC_tran"/>
    <property type="match status" value="1"/>
</dbReference>
<evidence type="ECO:0008006" key="16">
    <source>
        <dbReference type="Google" id="ProtNLM"/>
    </source>
</evidence>
<feature type="transmembrane region" description="Helical" evidence="9">
    <location>
        <begin position="254"/>
        <end position="287"/>
    </location>
</feature>
<dbReference type="InterPro" id="IPR011527">
    <property type="entry name" value="ABC1_TM_dom"/>
</dbReference>
<dbReference type="Gene3D" id="1.20.1560.10">
    <property type="entry name" value="ABC transporter type 1, transmembrane domain"/>
    <property type="match status" value="1"/>
</dbReference>
<evidence type="ECO:0000256" key="4">
    <source>
        <dbReference type="ARBA" id="ARBA00022692"/>
    </source>
</evidence>
<gene>
    <name evidence="13" type="ORF">ASJ35_01460</name>
    <name evidence="12" type="ORF">TQ39_01370</name>
</gene>
<dbReference type="EMBL" id="JXXK01000001">
    <property type="protein sequence ID" value="KJF41487.1"/>
    <property type="molecule type" value="Genomic_DNA"/>
</dbReference>
<dbReference type="Proteomes" id="UP000053433">
    <property type="component" value="Unassembled WGS sequence"/>
</dbReference>
<keyword evidence="14" id="KW-1185">Reference proteome</keyword>